<dbReference type="AlphaFoldDB" id="A0A099SXZ3"/>
<dbReference type="EMBL" id="JRHO01000014">
    <property type="protein sequence ID" value="KGK97772.1"/>
    <property type="molecule type" value="Genomic_DNA"/>
</dbReference>
<protein>
    <submittedName>
        <fullName evidence="2">Ribosomal protein S6 modification protein</fullName>
    </submittedName>
</protein>
<dbReference type="OrthoDB" id="140821at2157"/>
<organism evidence="2 3">
    <name type="scientific">Methanococcoides methylutens</name>
    <dbReference type="NCBI Taxonomy" id="2226"/>
    <lineage>
        <taxon>Archaea</taxon>
        <taxon>Methanobacteriati</taxon>
        <taxon>Methanobacteriota</taxon>
        <taxon>Stenosarchaea group</taxon>
        <taxon>Methanomicrobia</taxon>
        <taxon>Methanosarcinales</taxon>
        <taxon>Methanosarcinaceae</taxon>
        <taxon>Methanococcoides</taxon>
    </lineage>
</organism>
<proteinExistence type="predicted"/>
<dbReference type="Pfam" id="PF05618">
    <property type="entry name" value="Zn_protease"/>
    <property type="match status" value="1"/>
</dbReference>
<dbReference type="InterPro" id="IPR008503">
    <property type="entry name" value="Asp_endopeptidase"/>
</dbReference>
<sequence>MYKDEQTLILGWREWVSLPELGIHAIKAKVDTGAKTSALHAFNVEHYEENGVEMVRFSVHPIQKNQNFQVKCTARLKDRRQVTDSGGHKEMRYVIETDVVIASNRYPIELTLTDRDTMRFRMLLGRRAMENRAVVDPGASYLNGKLDAYTIYNIQSENGVAK</sequence>
<dbReference type="Gene3D" id="2.40.70.10">
    <property type="entry name" value="Acid Proteases"/>
    <property type="match status" value="1"/>
</dbReference>
<feature type="domain" description="Retropepsin-like aspartic endopeptidase" evidence="1">
    <location>
        <begin position="9"/>
        <end position="144"/>
    </location>
</feature>
<dbReference type="PANTHER" id="PTHR38037">
    <property type="entry name" value="ZN_PROTEASE DOMAIN-CONTAINING PROTEIN"/>
    <property type="match status" value="1"/>
</dbReference>
<keyword evidence="3" id="KW-1185">Reference proteome</keyword>
<dbReference type="PANTHER" id="PTHR38037:SF1">
    <property type="entry name" value="ATP-DEPENDENT ZINC PROTEASE DOMAIN-CONTAINING PROTEIN-RELATED"/>
    <property type="match status" value="1"/>
</dbReference>
<evidence type="ECO:0000313" key="2">
    <source>
        <dbReference type="EMBL" id="KGK97772.1"/>
    </source>
</evidence>
<comment type="caution">
    <text evidence="2">The sequence shown here is derived from an EMBL/GenBank/DDBJ whole genome shotgun (WGS) entry which is preliminary data.</text>
</comment>
<reference evidence="2 3" key="1">
    <citation type="submission" date="2014-09" db="EMBL/GenBank/DDBJ databases">
        <title>Draft genome sequence of an obligately methylotrophic methanogen, Methanococcoides methylutens, isolated from marine sediment.</title>
        <authorList>
            <person name="Guan Y."/>
            <person name="Ngugi D.K."/>
            <person name="Blom J."/>
            <person name="Ali S."/>
            <person name="Ferry J.G."/>
            <person name="Stingl U."/>
        </authorList>
    </citation>
    <scope>NUCLEOTIDE SEQUENCE [LARGE SCALE GENOMIC DNA]</scope>
    <source>
        <strain evidence="2 3">DSM 2657</strain>
    </source>
</reference>
<dbReference type="RefSeq" id="WP_048194828.1">
    <property type="nucleotide sequence ID" value="NZ_CAAGSM010000001.1"/>
</dbReference>
<gene>
    <name evidence="2" type="ORF">LI82_08335</name>
</gene>
<dbReference type="SUPFAM" id="SSF50630">
    <property type="entry name" value="Acid proteases"/>
    <property type="match status" value="1"/>
</dbReference>
<evidence type="ECO:0000313" key="3">
    <source>
        <dbReference type="Proteomes" id="UP000029859"/>
    </source>
</evidence>
<accession>A0A099SXZ3</accession>
<dbReference type="Proteomes" id="UP000029859">
    <property type="component" value="Unassembled WGS sequence"/>
</dbReference>
<dbReference type="InterPro" id="IPR021109">
    <property type="entry name" value="Peptidase_aspartic_dom_sf"/>
</dbReference>
<name>A0A099SXZ3_METMT</name>
<evidence type="ECO:0000259" key="1">
    <source>
        <dbReference type="Pfam" id="PF05618"/>
    </source>
</evidence>